<keyword evidence="3" id="KW-0862">Zinc</keyword>
<dbReference type="Proteomes" id="UP000087766">
    <property type="component" value="Chromosome 8"/>
</dbReference>
<evidence type="ECO:0000256" key="3">
    <source>
        <dbReference type="ARBA" id="ARBA00022833"/>
    </source>
</evidence>
<keyword evidence="1" id="KW-0479">Metal-binding</keyword>
<feature type="region of interest" description="Disordered" evidence="5">
    <location>
        <begin position="468"/>
        <end position="487"/>
    </location>
</feature>
<dbReference type="AlphaFoldDB" id="A0A3Q0FDV1"/>
<feature type="domain" description="SWIM-type" evidence="6">
    <location>
        <begin position="391"/>
        <end position="423"/>
    </location>
</feature>
<dbReference type="PANTHER" id="PTHR31973:SF187">
    <property type="entry name" value="MUTATOR TRANSPOSASE MUDRA PROTEIN"/>
    <property type="match status" value="1"/>
</dbReference>
<dbReference type="InterPro" id="IPR007527">
    <property type="entry name" value="Znf_SWIM"/>
</dbReference>
<evidence type="ECO:0000259" key="6">
    <source>
        <dbReference type="PROSITE" id="PS50966"/>
    </source>
</evidence>
<protein>
    <submittedName>
        <fullName evidence="8">Uncharacterized protein LOC106770521</fullName>
    </submittedName>
</protein>
<reference evidence="7" key="1">
    <citation type="journal article" date="2014" name="Nat. Commun.">
        <title>Genome sequence of mungbean and insights into evolution within Vigna species.</title>
        <authorList>
            <person name="Kang Y.J."/>
            <person name="Kim S.K."/>
            <person name="Kim M.Y."/>
            <person name="Lestari P."/>
            <person name="Kim K.H."/>
            <person name="Ha B.K."/>
            <person name="Jun T.H."/>
            <person name="Hwang W.J."/>
            <person name="Lee T."/>
            <person name="Lee J."/>
            <person name="Shim S."/>
            <person name="Yoon M.Y."/>
            <person name="Jang Y.E."/>
            <person name="Han K.S."/>
            <person name="Taeprayoon P."/>
            <person name="Yoon N."/>
            <person name="Somta P."/>
            <person name="Tanya P."/>
            <person name="Kim K.S."/>
            <person name="Gwag J.G."/>
            <person name="Moon J.K."/>
            <person name="Lee Y.H."/>
            <person name="Park B.S."/>
            <person name="Bombarely A."/>
            <person name="Doyle J.J."/>
            <person name="Jackson S.A."/>
            <person name="Schafleitner R."/>
            <person name="Srinives P."/>
            <person name="Varshney R.K."/>
            <person name="Lee S.H."/>
        </authorList>
    </citation>
    <scope>NUCLEOTIDE SEQUENCE [LARGE SCALE GENOMIC DNA]</scope>
    <source>
        <strain evidence="7">cv. VC1973A</strain>
    </source>
</reference>
<evidence type="ECO:0000256" key="5">
    <source>
        <dbReference type="SAM" id="MobiDB-lite"/>
    </source>
</evidence>
<dbReference type="GeneID" id="106770521"/>
<organism evidence="7 8">
    <name type="scientific">Vigna radiata var. radiata</name>
    <name type="common">Mung bean</name>
    <name type="synonym">Phaseolus aureus</name>
    <dbReference type="NCBI Taxonomy" id="3916"/>
    <lineage>
        <taxon>Eukaryota</taxon>
        <taxon>Viridiplantae</taxon>
        <taxon>Streptophyta</taxon>
        <taxon>Embryophyta</taxon>
        <taxon>Tracheophyta</taxon>
        <taxon>Spermatophyta</taxon>
        <taxon>Magnoliopsida</taxon>
        <taxon>eudicotyledons</taxon>
        <taxon>Gunneridae</taxon>
        <taxon>Pentapetalae</taxon>
        <taxon>rosids</taxon>
        <taxon>fabids</taxon>
        <taxon>Fabales</taxon>
        <taxon>Fabaceae</taxon>
        <taxon>Papilionoideae</taxon>
        <taxon>50 kb inversion clade</taxon>
        <taxon>NPAAA clade</taxon>
        <taxon>indigoferoid/millettioid clade</taxon>
        <taxon>Phaseoleae</taxon>
        <taxon>Vigna</taxon>
    </lineage>
</organism>
<dbReference type="SMART" id="SM00575">
    <property type="entry name" value="ZnF_PMZ"/>
    <property type="match status" value="1"/>
</dbReference>
<reference evidence="8" key="2">
    <citation type="submission" date="2025-08" db="UniProtKB">
        <authorList>
            <consortium name="RefSeq"/>
        </authorList>
    </citation>
    <scope>IDENTIFICATION</scope>
    <source>
        <tissue evidence="8">Leaf</tissue>
    </source>
</reference>
<gene>
    <name evidence="8" type="primary">LOC106770521</name>
</gene>
<dbReference type="STRING" id="3916.A0A3Q0FDV1"/>
<sequence length="487" mass="56582">MDAVKSWQPRTMVDSHTCSREHKLRLFNARWLSRKLQKTIRENPNVKGVDIRDKFSRKWNIAISKNMAYRARAHASDEVVGSFIKQYNRIYDYAHELLARNPGSTIKVKVDPVNGKPIFRRFYACLKACKDSFGSCRPIIGLDGAFLRGRHHGELLTVVGRDANDQMLPLAYAIIEVVNKDTWTWFLELLIEDLGGPDVCSGLTIMSDQQKGLRQAVQDVVPAIAQRFCVRHLYANFRKKFPRKNLKKLMWRAALATHPQQWENIMRSIKEVNEDAFRHLMSLPPRFWSRSRFTTTAKSDTLVNNMSEAFNSVLVNTRTKPIITMLEEIRLYMMKRWATNRTRAASFKSSICPKILSRLQKESLLTKHWVPSWSTHKLFEVRHVSQTGDNFVVDIDQYSCSCRKWSISGIPCAHALAVMKLLNIDAQQFIPACFTKSAYEEIYSSVIFPINGNNLWEVTEYLDVMPPSKRQMPRRPKKKRRLEQWEL</sequence>
<dbReference type="Pfam" id="PF04434">
    <property type="entry name" value="SWIM"/>
    <property type="match status" value="1"/>
</dbReference>
<dbReference type="OrthoDB" id="1918246at2759"/>
<name>A0A3Q0FDV1_VIGRR</name>
<evidence type="ECO:0000256" key="2">
    <source>
        <dbReference type="ARBA" id="ARBA00022771"/>
    </source>
</evidence>
<evidence type="ECO:0000256" key="1">
    <source>
        <dbReference type="ARBA" id="ARBA00022723"/>
    </source>
</evidence>
<dbReference type="InterPro" id="IPR006564">
    <property type="entry name" value="Znf_PMZ"/>
</dbReference>
<keyword evidence="7" id="KW-1185">Reference proteome</keyword>
<keyword evidence="2 4" id="KW-0863">Zinc-finger</keyword>
<dbReference type="InterPro" id="IPR018289">
    <property type="entry name" value="MULE_transposase_dom"/>
</dbReference>
<dbReference type="Pfam" id="PF10551">
    <property type="entry name" value="MULE"/>
    <property type="match status" value="1"/>
</dbReference>
<dbReference type="KEGG" id="vra:106770521"/>
<accession>A0A3Q0FDV1</accession>
<evidence type="ECO:0000313" key="8">
    <source>
        <dbReference type="RefSeq" id="XP_022640537.1"/>
    </source>
</evidence>
<evidence type="ECO:0000313" key="7">
    <source>
        <dbReference type="Proteomes" id="UP000087766"/>
    </source>
</evidence>
<feature type="compositionally biased region" description="Basic residues" evidence="5">
    <location>
        <begin position="471"/>
        <end position="481"/>
    </location>
</feature>
<dbReference type="PANTHER" id="PTHR31973">
    <property type="entry name" value="POLYPROTEIN, PUTATIVE-RELATED"/>
    <property type="match status" value="1"/>
</dbReference>
<proteinExistence type="predicted"/>
<dbReference type="PROSITE" id="PS50966">
    <property type="entry name" value="ZF_SWIM"/>
    <property type="match status" value="1"/>
</dbReference>
<evidence type="ECO:0000256" key="4">
    <source>
        <dbReference type="PROSITE-ProRule" id="PRU00325"/>
    </source>
</evidence>
<dbReference type="GO" id="GO:0008270">
    <property type="term" value="F:zinc ion binding"/>
    <property type="evidence" value="ECO:0007669"/>
    <property type="project" value="UniProtKB-KW"/>
</dbReference>
<dbReference type="RefSeq" id="XP_022640537.1">
    <property type="nucleotide sequence ID" value="XM_022784816.1"/>
</dbReference>